<dbReference type="eggNOG" id="COG0438">
    <property type="taxonomic scope" value="Bacteria"/>
</dbReference>
<dbReference type="InterPro" id="IPR001296">
    <property type="entry name" value="Glyco_trans_1"/>
</dbReference>
<dbReference type="AlphaFoldDB" id="I3YQB2"/>
<name>I3YQB2_ALIFI</name>
<dbReference type="HOGENOM" id="CLU_459796_0_0_10"/>
<sequence>MKIGFDDTPAAPAGTYSQHLARLLAEYAPEHEYIIDGKRCKEFDLYHGFRPGLPFPVLLRRIPCVMTVHNLNFLRYPHLYSLGERLVLLRLYRRMLRSASRVITVNRDAREELSDRLRIDPGRIEVVMPLAARMPQNPPDGAELEGVRRKYALPRDFVLMLGTVEPRHNQEVLFEALALLREREREMLETRGAEMPTAAERTEVRAAERTGAQAGMQSGTEAGTETGAETGTEAGAETGMRTGARTGEQPAGDAAERTGERAAGRNVESVAEEGAFAETVARSVREPDGGGDLNPENAGWRDDTASDGVGGYGDVEAGARLAMRGVGADTPDANRNTVAEFAAAGREHLRPADGTARSGGAETAETAEIAEIAETAETVGVGEAIGAADRGADMSVGGVCRSARTSVGDAGRDVGVSVADAGRSDAAVAAGRRGAAGTDGRPPLPQRVGVVVCGRRTAYADFLLGYARERHMAARVDFIYELSPEDLPALFRLARTFVYLPDAEIEASIVPVVEALRAGLPIVLSDTRLNREAAGDAAVYVDPEAVGEVAAALENVLWDETFRSEMRRRERRRAELFSEYAVARRLIDIYTSL</sequence>
<dbReference type="Proteomes" id="UP000006052">
    <property type="component" value="Chromosome"/>
</dbReference>
<evidence type="ECO:0000256" key="1">
    <source>
        <dbReference type="ARBA" id="ARBA00022679"/>
    </source>
</evidence>
<keyword evidence="1 5" id="KW-0808">Transferase</keyword>
<gene>
    <name evidence="5" type="ordered locus">Alfi_2932</name>
</gene>
<dbReference type="GO" id="GO:0016757">
    <property type="term" value="F:glycosyltransferase activity"/>
    <property type="evidence" value="ECO:0007669"/>
    <property type="project" value="InterPro"/>
</dbReference>
<feature type="region of interest" description="Disordered" evidence="2">
    <location>
        <begin position="285"/>
        <end position="307"/>
    </location>
</feature>
<dbReference type="Pfam" id="PF13439">
    <property type="entry name" value="Glyco_transf_4"/>
    <property type="match status" value="1"/>
</dbReference>
<feature type="region of interest" description="Disordered" evidence="2">
    <location>
        <begin position="192"/>
        <end position="268"/>
    </location>
</feature>
<protein>
    <submittedName>
        <fullName evidence="5">Glycosyltransferase</fullName>
    </submittedName>
</protein>
<proteinExistence type="predicted"/>
<dbReference type="PATRIC" id="fig|679935.3.peg.2853"/>
<dbReference type="Gene3D" id="3.40.50.2000">
    <property type="entry name" value="Glycogen Phosphorylase B"/>
    <property type="match status" value="2"/>
</dbReference>
<dbReference type="GO" id="GO:0009103">
    <property type="term" value="P:lipopolysaccharide biosynthetic process"/>
    <property type="evidence" value="ECO:0007669"/>
    <property type="project" value="TreeGrafter"/>
</dbReference>
<organism evidence="5 6">
    <name type="scientific">Alistipes finegoldii (strain DSM 17242 / JCM 16770 / CCUG 46020 / CIP 107999 / KCTC 15236 / AHN 2437)</name>
    <dbReference type="NCBI Taxonomy" id="679935"/>
    <lineage>
        <taxon>Bacteria</taxon>
        <taxon>Pseudomonadati</taxon>
        <taxon>Bacteroidota</taxon>
        <taxon>Bacteroidia</taxon>
        <taxon>Bacteroidales</taxon>
        <taxon>Rikenellaceae</taxon>
        <taxon>Alistipes</taxon>
    </lineage>
</organism>
<feature type="domain" description="Glycosyltransferase subfamily 4-like N-terminal" evidence="4">
    <location>
        <begin position="42"/>
        <end position="127"/>
    </location>
</feature>
<evidence type="ECO:0000259" key="4">
    <source>
        <dbReference type="Pfam" id="PF13439"/>
    </source>
</evidence>
<dbReference type="PANTHER" id="PTHR46401:SF2">
    <property type="entry name" value="GLYCOSYLTRANSFERASE WBBK-RELATED"/>
    <property type="match status" value="1"/>
</dbReference>
<evidence type="ECO:0000313" key="5">
    <source>
        <dbReference type="EMBL" id="AFL79180.1"/>
    </source>
</evidence>
<dbReference type="Pfam" id="PF00534">
    <property type="entry name" value="Glycos_transf_1"/>
    <property type="match status" value="1"/>
</dbReference>
<evidence type="ECO:0000259" key="3">
    <source>
        <dbReference type="Pfam" id="PF00534"/>
    </source>
</evidence>
<dbReference type="EMBL" id="CP003274">
    <property type="protein sequence ID" value="AFL79180.1"/>
    <property type="molecule type" value="Genomic_DNA"/>
</dbReference>
<evidence type="ECO:0000256" key="2">
    <source>
        <dbReference type="SAM" id="MobiDB-lite"/>
    </source>
</evidence>
<evidence type="ECO:0000313" key="6">
    <source>
        <dbReference type="Proteomes" id="UP000006052"/>
    </source>
</evidence>
<accession>I3YQB2</accession>
<dbReference type="RefSeq" id="WP_014776334.1">
    <property type="nucleotide sequence ID" value="NC_018011.1"/>
</dbReference>
<dbReference type="SUPFAM" id="SSF53756">
    <property type="entry name" value="UDP-Glycosyltransferase/glycogen phosphorylase"/>
    <property type="match status" value="2"/>
</dbReference>
<feature type="domain" description="Glycosyl transferase family 1" evidence="3">
    <location>
        <begin position="448"/>
        <end position="572"/>
    </location>
</feature>
<dbReference type="PANTHER" id="PTHR46401">
    <property type="entry name" value="GLYCOSYLTRANSFERASE WBBK-RELATED"/>
    <property type="match status" value="1"/>
</dbReference>
<feature type="compositionally biased region" description="Basic and acidic residues" evidence="2">
    <location>
        <begin position="254"/>
        <end position="263"/>
    </location>
</feature>
<reference evidence="6" key="1">
    <citation type="journal article" date="2013" name="Stand. Genomic Sci.">
        <title>Complete genome sequence of the bile-resistant pigment-producing anaerobe Alistipes finegoldii type strain (AHN2437(T)).</title>
        <authorList>
            <person name="Mavromatis K."/>
            <person name="Stackebrandt E."/>
            <person name="Munk C."/>
            <person name="Lapidus A."/>
            <person name="Nolan M."/>
            <person name="Lucas S."/>
            <person name="Hammon N."/>
            <person name="Deshpande S."/>
            <person name="Cheng J.F."/>
            <person name="Tapia R."/>
            <person name="Goodwin L.A."/>
            <person name="Pitluck S."/>
            <person name="Liolios K."/>
            <person name="Pagani I."/>
            <person name="Ivanova N."/>
            <person name="Mikhailova N."/>
            <person name="Huntemann M."/>
            <person name="Pati A."/>
            <person name="Chen A."/>
            <person name="Palaniappan K."/>
            <person name="Land M."/>
            <person name="Hauser L."/>
            <person name="Rohde M."/>
            <person name="Gronow S."/>
            <person name="Goker M."/>
            <person name="Detter J.C."/>
            <person name="Bristow J."/>
            <person name="Eisen J.A."/>
            <person name="Markowitz V."/>
            <person name="Hugenholtz P."/>
            <person name="Kyrpides N.C."/>
            <person name="Klenk H.P."/>
            <person name="Woyke T."/>
        </authorList>
    </citation>
    <scope>NUCLEOTIDE SEQUENCE</scope>
    <source>
        <strain evidence="6">DSM 17242 / JCM 16770 / AHN 2437 / CCUG 46020 / CIP 107999</strain>
    </source>
</reference>
<dbReference type="STRING" id="679935.Alfi_2932"/>
<dbReference type="KEGG" id="afd:Alfi_2932"/>
<feature type="compositionally biased region" description="Low complexity" evidence="2">
    <location>
        <begin position="219"/>
        <end position="253"/>
    </location>
</feature>
<dbReference type="InterPro" id="IPR028098">
    <property type="entry name" value="Glyco_trans_4-like_N"/>
</dbReference>